<keyword evidence="2" id="KW-1185">Reference proteome</keyword>
<dbReference type="AlphaFoldDB" id="A0A512DL07"/>
<proteinExistence type="predicted"/>
<reference evidence="1 2" key="1">
    <citation type="submission" date="2019-07" db="EMBL/GenBank/DDBJ databases">
        <title>Whole genome shotgun sequence of Skermanella aerolata NBRC 106429.</title>
        <authorList>
            <person name="Hosoyama A."/>
            <person name="Uohara A."/>
            <person name="Ohji S."/>
            <person name="Ichikawa N."/>
        </authorList>
    </citation>
    <scope>NUCLEOTIDE SEQUENCE [LARGE SCALE GENOMIC DNA]</scope>
    <source>
        <strain evidence="1 2">NBRC 106429</strain>
    </source>
</reference>
<accession>A0A512DL07</accession>
<organism evidence="1 2">
    <name type="scientific">Skermanella aerolata</name>
    <dbReference type="NCBI Taxonomy" id="393310"/>
    <lineage>
        <taxon>Bacteria</taxon>
        <taxon>Pseudomonadati</taxon>
        <taxon>Pseudomonadota</taxon>
        <taxon>Alphaproteobacteria</taxon>
        <taxon>Rhodospirillales</taxon>
        <taxon>Azospirillaceae</taxon>
        <taxon>Skermanella</taxon>
    </lineage>
</organism>
<dbReference type="RefSeq" id="WP_044426091.1">
    <property type="nucleotide sequence ID" value="NZ_BJYZ01000003.1"/>
</dbReference>
<protein>
    <submittedName>
        <fullName evidence="1">Uncharacterized protein</fullName>
    </submittedName>
</protein>
<name>A0A512DL07_9PROT</name>
<evidence type="ECO:0000313" key="1">
    <source>
        <dbReference type="EMBL" id="GEO36880.1"/>
    </source>
</evidence>
<comment type="caution">
    <text evidence="1">The sequence shown here is derived from an EMBL/GenBank/DDBJ whole genome shotgun (WGS) entry which is preliminary data.</text>
</comment>
<sequence length="165" mass="18912">MSESVFVDLKRRGMLLDAGKKTESLFSSLGFPVSFLRKSVAIDKALTDYLKLRTEFAEIQGTGDNLLANHKIAALYIWTLANYTASEFFTFKGKVPNSGKRIALVTFMYFVIYGILEIDPQDMDESIQDDLEYCLLKERPENLEWLCLTMHAFCRYRGKPTNIVE</sequence>
<dbReference type="Proteomes" id="UP000321523">
    <property type="component" value="Unassembled WGS sequence"/>
</dbReference>
<dbReference type="EMBL" id="BJYZ01000003">
    <property type="protein sequence ID" value="GEO36880.1"/>
    <property type="molecule type" value="Genomic_DNA"/>
</dbReference>
<gene>
    <name evidence="1" type="ORF">SAE02_10280</name>
</gene>
<evidence type="ECO:0000313" key="2">
    <source>
        <dbReference type="Proteomes" id="UP000321523"/>
    </source>
</evidence>